<dbReference type="InterPro" id="IPR010982">
    <property type="entry name" value="Lambda_DNA-bd_dom_sf"/>
</dbReference>
<dbReference type="PANTHER" id="PTHR40661">
    <property type="match status" value="1"/>
</dbReference>
<dbReference type="Proteomes" id="UP000308149">
    <property type="component" value="Chromosome"/>
</dbReference>
<dbReference type="InterPro" id="IPR001387">
    <property type="entry name" value="Cro/C1-type_HTH"/>
</dbReference>
<dbReference type="CDD" id="cd00093">
    <property type="entry name" value="HTH_XRE"/>
    <property type="match status" value="1"/>
</dbReference>
<dbReference type="PANTHER" id="PTHR40661:SF3">
    <property type="entry name" value="FELS-1 PROPHAGE TRANSCRIPTIONAL REGULATOR"/>
    <property type="match status" value="1"/>
</dbReference>
<dbReference type="SMART" id="SM00530">
    <property type="entry name" value="HTH_XRE"/>
    <property type="match status" value="1"/>
</dbReference>
<dbReference type="GO" id="GO:0003677">
    <property type="term" value="F:DNA binding"/>
    <property type="evidence" value="ECO:0007669"/>
    <property type="project" value="UniProtKB-KW"/>
</dbReference>
<evidence type="ECO:0000313" key="5">
    <source>
        <dbReference type="EMBL" id="QDA58250.1"/>
    </source>
</evidence>
<dbReference type="Pfam" id="PF01381">
    <property type="entry name" value="HTH_3"/>
    <property type="match status" value="1"/>
</dbReference>
<evidence type="ECO:0000313" key="6">
    <source>
        <dbReference type="Proteomes" id="UP000308149"/>
    </source>
</evidence>
<feature type="domain" description="HTH cro/C1-type" evidence="4">
    <location>
        <begin position="59"/>
        <end position="114"/>
    </location>
</feature>
<dbReference type="EMBL" id="CP040871">
    <property type="protein sequence ID" value="QDA58250.1"/>
    <property type="molecule type" value="Genomic_DNA"/>
</dbReference>
<keyword evidence="1" id="KW-0805">Transcription regulation</keyword>
<evidence type="ECO:0000256" key="1">
    <source>
        <dbReference type="ARBA" id="ARBA00023015"/>
    </source>
</evidence>
<reference evidence="5 6" key="1">
    <citation type="submission" date="2019-06" db="EMBL/GenBank/DDBJ databases">
        <title>Thermomonas aquatica sp. nov., isolated from an industrial wastewater treatment plant.</title>
        <authorList>
            <person name="Jeon J.H."/>
            <person name="Park D.-S."/>
        </authorList>
    </citation>
    <scope>NUCLEOTIDE SEQUENCE [LARGE SCALE GENOMIC DNA]</scope>
    <source>
        <strain evidence="5 6">SY21</strain>
    </source>
</reference>
<proteinExistence type="predicted"/>
<sequence length="179" mass="19894">MLPASRQVRHDRIAVMPMYRRSAYWGSGGIDSQRVHNRDSVDGRQQGWQVGLMKMQERIRRARRKAGLSQAGLAELVKVQRSAVSNWESANDVQPSMQNMVAIARACRVSIEWLGTGRGGMTSDPEALADIPAADAELVDAHEERALLAAYRNLARRSQHLVMELILALQAGHRGSKAR</sequence>
<evidence type="ECO:0000256" key="3">
    <source>
        <dbReference type="ARBA" id="ARBA00023163"/>
    </source>
</evidence>
<accession>A0A5B7ZTG3</accession>
<name>A0A5B7ZTG3_9GAMM</name>
<keyword evidence="3" id="KW-0804">Transcription</keyword>
<keyword evidence="6" id="KW-1185">Reference proteome</keyword>
<dbReference type="KEGG" id="thes:FHQ07_13500"/>
<keyword evidence="2" id="KW-0238">DNA-binding</keyword>
<dbReference type="AlphaFoldDB" id="A0A5B7ZTG3"/>
<dbReference type="Gene3D" id="1.10.260.40">
    <property type="entry name" value="lambda repressor-like DNA-binding domains"/>
    <property type="match status" value="1"/>
</dbReference>
<gene>
    <name evidence="5" type="ORF">FHQ07_13500</name>
</gene>
<dbReference type="PROSITE" id="PS50943">
    <property type="entry name" value="HTH_CROC1"/>
    <property type="match status" value="1"/>
</dbReference>
<organism evidence="5 6">
    <name type="scientific">Thermomonas aquatica</name>
    <dbReference type="NCBI Taxonomy" id="2202149"/>
    <lineage>
        <taxon>Bacteria</taxon>
        <taxon>Pseudomonadati</taxon>
        <taxon>Pseudomonadota</taxon>
        <taxon>Gammaproteobacteria</taxon>
        <taxon>Lysobacterales</taxon>
        <taxon>Lysobacteraceae</taxon>
        <taxon>Thermomonas</taxon>
    </lineage>
</organism>
<evidence type="ECO:0000259" key="4">
    <source>
        <dbReference type="PROSITE" id="PS50943"/>
    </source>
</evidence>
<dbReference type="OrthoDB" id="9772064at2"/>
<protein>
    <submittedName>
        <fullName evidence="5">Helix-turn-helix transcriptional regulator</fullName>
    </submittedName>
</protein>
<dbReference type="SUPFAM" id="SSF47413">
    <property type="entry name" value="lambda repressor-like DNA-binding domains"/>
    <property type="match status" value="1"/>
</dbReference>
<evidence type="ECO:0000256" key="2">
    <source>
        <dbReference type="ARBA" id="ARBA00023125"/>
    </source>
</evidence>